<dbReference type="InterPro" id="IPR001841">
    <property type="entry name" value="Znf_RING"/>
</dbReference>
<dbReference type="PANTHER" id="PTHR31315:SF1">
    <property type="entry name" value="PROTEIN SIP5"/>
    <property type="match status" value="1"/>
</dbReference>
<name>A0A367ISA5_RHIST</name>
<proteinExistence type="inferred from homology"/>
<dbReference type="PROSITE" id="PS50089">
    <property type="entry name" value="ZF_RING_2"/>
    <property type="match status" value="1"/>
</dbReference>
<keyword evidence="2" id="KW-0862">Zinc</keyword>
<comment type="caution">
    <text evidence="5">The sequence shown here is derived from an EMBL/GenBank/DDBJ whole genome shotgun (WGS) entry which is preliminary data.</text>
</comment>
<dbReference type="GO" id="GO:0008270">
    <property type="term" value="F:zinc ion binding"/>
    <property type="evidence" value="ECO:0007669"/>
    <property type="project" value="UniProtKB-KW"/>
</dbReference>
<dbReference type="GO" id="GO:0005737">
    <property type="term" value="C:cytoplasm"/>
    <property type="evidence" value="ECO:0007669"/>
    <property type="project" value="TreeGrafter"/>
</dbReference>
<keyword evidence="6" id="KW-1185">Reference proteome</keyword>
<dbReference type="STRING" id="4846.A0A367ISA5"/>
<evidence type="ECO:0000256" key="2">
    <source>
        <dbReference type="PROSITE-ProRule" id="PRU00175"/>
    </source>
</evidence>
<evidence type="ECO:0000259" key="4">
    <source>
        <dbReference type="PROSITE" id="PS50089"/>
    </source>
</evidence>
<dbReference type="InterPro" id="IPR039301">
    <property type="entry name" value="Sip5/DA2"/>
</dbReference>
<organism evidence="5 6">
    <name type="scientific">Rhizopus stolonifer</name>
    <name type="common">Rhizopus nigricans</name>
    <dbReference type="NCBI Taxonomy" id="4846"/>
    <lineage>
        <taxon>Eukaryota</taxon>
        <taxon>Fungi</taxon>
        <taxon>Fungi incertae sedis</taxon>
        <taxon>Mucoromycota</taxon>
        <taxon>Mucoromycotina</taxon>
        <taxon>Mucoromycetes</taxon>
        <taxon>Mucorales</taxon>
        <taxon>Mucorineae</taxon>
        <taxon>Rhizopodaceae</taxon>
        <taxon>Rhizopus</taxon>
    </lineage>
</organism>
<evidence type="ECO:0000313" key="6">
    <source>
        <dbReference type="Proteomes" id="UP000253551"/>
    </source>
</evidence>
<dbReference type="SUPFAM" id="SSF57850">
    <property type="entry name" value="RING/U-box"/>
    <property type="match status" value="1"/>
</dbReference>
<dbReference type="AlphaFoldDB" id="A0A367ISA5"/>
<feature type="compositionally biased region" description="Polar residues" evidence="3">
    <location>
        <begin position="129"/>
        <end position="142"/>
    </location>
</feature>
<accession>A0A367ISA5</accession>
<dbReference type="OrthoDB" id="21471at2759"/>
<dbReference type="PANTHER" id="PTHR31315">
    <property type="entry name" value="PROTEIN SIP5"/>
    <property type="match status" value="1"/>
</dbReference>
<evidence type="ECO:0000256" key="1">
    <source>
        <dbReference type="ARBA" id="ARBA00010402"/>
    </source>
</evidence>
<keyword evidence="2" id="KW-0863">Zinc-finger</keyword>
<reference evidence="5 6" key="1">
    <citation type="journal article" date="2018" name="G3 (Bethesda)">
        <title>Phylogenetic and Phylogenomic Definition of Rhizopus Species.</title>
        <authorList>
            <person name="Gryganskyi A.P."/>
            <person name="Golan J."/>
            <person name="Dolatabadi S."/>
            <person name="Mondo S."/>
            <person name="Robb S."/>
            <person name="Idnurm A."/>
            <person name="Muszewska A."/>
            <person name="Steczkiewicz K."/>
            <person name="Masonjones S."/>
            <person name="Liao H.L."/>
            <person name="Gajdeczka M.T."/>
            <person name="Anike F."/>
            <person name="Vuek A."/>
            <person name="Anishchenko I.M."/>
            <person name="Voigt K."/>
            <person name="de Hoog G.S."/>
            <person name="Smith M.E."/>
            <person name="Heitman J."/>
            <person name="Vilgalys R."/>
            <person name="Stajich J.E."/>
        </authorList>
    </citation>
    <scope>NUCLEOTIDE SEQUENCE [LARGE SCALE GENOMIC DNA]</scope>
    <source>
        <strain evidence="5 6">LSU 92-RS-03</strain>
    </source>
</reference>
<feature type="non-terminal residue" evidence="5">
    <location>
        <position position="1"/>
    </location>
</feature>
<evidence type="ECO:0000313" key="5">
    <source>
        <dbReference type="EMBL" id="RCH80509.1"/>
    </source>
</evidence>
<sequence>LEDAPIPVPETILILPTPPSLSTMTCRPSLTSKRSKSASAIETYKMERQKERERTLYNNAVECPICFLYYPPHINYSRCCGQPICTECFIQIHRPIETPSVPSSCPFCTQENYGITYEPPQWGEKRKNNNISGTRHTTSGVSESPRRECVSHMSSNVVLADHIRPKLDTSSAPLRPVPRRSSISNLRRVLMTRPNRSASSTAADDMFTNRRQETMDLEDWMVMNAIRLSLAEQVDERKNRRRRI</sequence>
<protein>
    <submittedName>
        <fullName evidence="5">SNF1-interacting protein</fullName>
    </submittedName>
</protein>
<feature type="domain" description="RING-type" evidence="4">
    <location>
        <begin position="63"/>
        <end position="109"/>
    </location>
</feature>
<gene>
    <name evidence="5" type="primary">SIP5</name>
    <name evidence="5" type="ORF">CU098_002682</name>
</gene>
<comment type="similarity">
    <text evidence="1">Belongs to the SIP5 family.</text>
</comment>
<feature type="region of interest" description="Disordered" evidence="3">
    <location>
        <begin position="119"/>
        <end position="147"/>
    </location>
</feature>
<dbReference type="EMBL" id="PJQM01005961">
    <property type="protein sequence ID" value="RCH80509.1"/>
    <property type="molecule type" value="Genomic_DNA"/>
</dbReference>
<dbReference type="Proteomes" id="UP000253551">
    <property type="component" value="Unassembled WGS sequence"/>
</dbReference>
<keyword evidence="2" id="KW-0479">Metal-binding</keyword>
<evidence type="ECO:0000256" key="3">
    <source>
        <dbReference type="SAM" id="MobiDB-lite"/>
    </source>
</evidence>